<dbReference type="CDD" id="cd02869">
    <property type="entry name" value="PseudoU_synth_RluA_like"/>
    <property type="match status" value="1"/>
</dbReference>
<dbReference type="EMBL" id="QPJJ01000007">
    <property type="protein sequence ID" value="RCW69751.1"/>
    <property type="molecule type" value="Genomic_DNA"/>
</dbReference>
<dbReference type="Pfam" id="PF00849">
    <property type="entry name" value="PseudoU_synth_2"/>
    <property type="match status" value="1"/>
</dbReference>
<comment type="similarity">
    <text evidence="2 5">Belongs to the pseudouridine synthase RluA family.</text>
</comment>
<dbReference type="GO" id="GO:0009982">
    <property type="term" value="F:pseudouridine synthase activity"/>
    <property type="evidence" value="ECO:0007669"/>
    <property type="project" value="InterPro"/>
</dbReference>
<dbReference type="PANTHER" id="PTHR21600:SF35">
    <property type="entry name" value="PSEUDOURIDINE SYNTHASE"/>
    <property type="match status" value="1"/>
</dbReference>
<dbReference type="FunFam" id="3.30.2350.10:FF:000005">
    <property type="entry name" value="Pseudouridine synthase"/>
    <property type="match status" value="1"/>
</dbReference>
<evidence type="ECO:0000256" key="2">
    <source>
        <dbReference type="ARBA" id="ARBA00010876"/>
    </source>
</evidence>
<evidence type="ECO:0000313" key="8">
    <source>
        <dbReference type="Proteomes" id="UP000252585"/>
    </source>
</evidence>
<dbReference type="RefSeq" id="WP_114352969.1">
    <property type="nucleotide sequence ID" value="NZ_QPJJ01000007.1"/>
</dbReference>
<comment type="catalytic activity">
    <reaction evidence="1 5">
        <text>a uridine in RNA = a pseudouridine in RNA</text>
        <dbReference type="Rhea" id="RHEA:48348"/>
        <dbReference type="Rhea" id="RHEA-COMP:12068"/>
        <dbReference type="Rhea" id="RHEA-COMP:12069"/>
        <dbReference type="ChEBI" id="CHEBI:65314"/>
        <dbReference type="ChEBI" id="CHEBI:65315"/>
    </reaction>
</comment>
<dbReference type="OrthoDB" id="9807829at2"/>
<dbReference type="InterPro" id="IPR006224">
    <property type="entry name" value="PsdUridine_synth_RluA-like_CS"/>
</dbReference>
<dbReference type="InterPro" id="IPR020103">
    <property type="entry name" value="PsdUridine_synth_cat_dom_sf"/>
</dbReference>
<proteinExistence type="inferred from homology"/>
<dbReference type="GO" id="GO:0000455">
    <property type="term" value="P:enzyme-directed rRNA pseudouridine synthesis"/>
    <property type="evidence" value="ECO:0007669"/>
    <property type="project" value="TreeGrafter"/>
</dbReference>
<sequence>MKWEVEEAYHKWLLRDYLNKVKKISRRTLRVLKYDQGQILVNDELTSVNRTLESGDCIQIIFPKENRGSFLEPEDIPLNIIFEDDDVLVLNKEPDIATIPSHHHQKGTLANGVIAHYDKQQLPYTIHVVTRLDRDTSGLLLIAKHRYSHSILSEEQKLGKINRLYEAIISGKLKNDSDSIELPIARNPNSIVERIVAQHGQHAVTHYKVEKEGHIGSLLEIRLETGRTHQIRVHFAYIGHPLLGDDLYGGDHHIMKRQALHCKSLAFHHPLTGERLEFQIELPEDMKKVVKFM</sequence>
<evidence type="ECO:0000313" key="7">
    <source>
        <dbReference type="EMBL" id="RCW69751.1"/>
    </source>
</evidence>
<evidence type="ECO:0000256" key="4">
    <source>
        <dbReference type="PIRSR" id="PIRSR606225-1"/>
    </source>
</evidence>
<dbReference type="InterPro" id="IPR006145">
    <property type="entry name" value="PsdUridine_synth_RsuA/RluA"/>
</dbReference>
<dbReference type="SUPFAM" id="SSF55120">
    <property type="entry name" value="Pseudouridine synthase"/>
    <property type="match status" value="1"/>
</dbReference>
<evidence type="ECO:0000259" key="6">
    <source>
        <dbReference type="Pfam" id="PF00849"/>
    </source>
</evidence>
<evidence type="ECO:0000256" key="5">
    <source>
        <dbReference type="RuleBase" id="RU362028"/>
    </source>
</evidence>
<dbReference type="GO" id="GO:0003723">
    <property type="term" value="F:RNA binding"/>
    <property type="evidence" value="ECO:0007669"/>
    <property type="project" value="InterPro"/>
</dbReference>
<reference evidence="7 8" key="1">
    <citation type="submission" date="2018-07" db="EMBL/GenBank/DDBJ databases">
        <title>Genomic Encyclopedia of Type Strains, Phase IV (KMG-IV): sequencing the most valuable type-strain genomes for metagenomic binning, comparative biology and taxonomic classification.</title>
        <authorList>
            <person name="Goeker M."/>
        </authorList>
    </citation>
    <scope>NUCLEOTIDE SEQUENCE [LARGE SCALE GENOMIC DNA]</scope>
    <source>
        <strain evidence="7 8">DSM 27696</strain>
    </source>
</reference>
<dbReference type="InterPro" id="IPR050188">
    <property type="entry name" value="RluA_PseudoU_synthase"/>
</dbReference>
<dbReference type="PANTHER" id="PTHR21600">
    <property type="entry name" value="MITOCHONDRIAL RNA PSEUDOURIDINE SYNTHASE"/>
    <property type="match status" value="1"/>
</dbReference>
<dbReference type="Proteomes" id="UP000252585">
    <property type="component" value="Unassembled WGS sequence"/>
</dbReference>
<gene>
    <name evidence="7" type="ORF">DFR57_107140</name>
</gene>
<protein>
    <recommendedName>
        <fullName evidence="5">Pseudouridine synthase</fullName>
        <ecNumber evidence="5">5.4.99.-</ecNumber>
    </recommendedName>
</protein>
<name>A0A368XP27_9BACI</name>
<feature type="active site" evidence="4">
    <location>
        <position position="133"/>
    </location>
</feature>
<dbReference type="InterPro" id="IPR006225">
    <property type="entry name" value="PsdUridine_synth_RluC/D"/>
</dbReference>
<evidence type="ECO:0000256" key="3">
    <source>
        <dbReference type="ARBA" id="ARBA00023235"/>
    </source>
</evidence>
<dbReference type="AlphaFoldDB" id="A0A368XP27"/>
<keyword evidence="8" id="KW-1185">Reference proteome</keyword>
<dbReference type="EC" id="5.4.99.-" evidence="5"/>
<dbReference type="Gene3D" id="3.30.2350.10">
    <property type="entry name" value="Pseudouridine synthase"/>
    <property type="match status" value="1"/>
</dbReference>
<comment type="function">
    <text evidence="5">Responsible for synthesis of pseudouridine from uracil.</text>
</comment>
<dbReference type="PROSITE" id="PS01129">
    <property type="entry name" value="PSI_RLU"/>
    <property type="match status" value="1"/>
</dbReference>
<feature type="domain" description="Pseudouridine synthase RsuA/RluA-like" evidence="6">
    <location>
        <begin position="86"/>
        <end position="236"/>
    </location>
</feature>
<organism evidence="7 8">
    <name type="scientific">Saliterribacillus persicus</name>
    <dbReference type="NCBI Taxonomy" id="930114"/>
    <lineage>
        <taxon>Bacteria</taxon>
        <taxon>Bacillati</taxon>
        <taxon>Bacillota</taxon>
        <taxon>Bacilli</taxon>
        <taxon>Bacillales</taxon>
        <taxon>Bacillaceae</taxon>
        <taxon>Saliterribacillus</taxon>
    </lineage>
</organism>
<accession>A0A368XP27</accession>
<evidence type="ECO:0000256" key="1">
    <source>
        <dbReference type="ARBA" id="ARBA00000073"/>
    </source>
</evidence>
<keyword evidence="3 5" id="KW-0413">Isomerase</keyword>
<dbReference type="NCBIfam" id="TIGR00005">
    <property type="entry name" value="rluA_subfam"/>
    <property type="match status" value="1"/>
</dbReference>
<dbReference type="GO" id="GO:0140098">
    <property type="term" value="F:catalytic activity, acting on RNA"/>
    <property type="evidence" value="ECO:0007669"/>
    <property type="project" value="UniProtKB-ARBA"/>
</dbReference>
<comment type="caution">
    <text evidence="7">The sequence shown here is derived from an EMBL/GenBank/DDBJ whole genome shotgun (WGS) entry which is preliminary data.</text>
</comment>